<dbReference type="GO" id="GO:0046373">
    <property type="term" value="P:L-arabinose metabolic process"/>
    <property type="evidence" value="ECO:0007669"/>
    <property type="project" value="InterPro"/>
</dbReference>
<accession>A0A7W4YNN3</accession>
<reference evidence="9 10" key="1">
    <citation type="submission" date="2020-08" db="EMBL/GenBank/DDBJ databases">
        <title>Sequencing the genomes of 1000 actinobacteria strains.</title>
        <authorList>
            <person name="Klenk H.-P."/>
        </authorList>
    </citation>
    <scope>NUCLEOTIDE SEQUENCE [LARGE SCALE GENOMIC DNA]</scope>
    <source>
        <strain evidence="9 10">DSM 27099</strain>
    </source>
</reference>
<dbReference type="InterPro" id="IPR017853">
    <property type="entry name" value="GH"/>
</dbReference>
<evidence type="ECO:0000256" key="4">
    <source>
        <dbReference type="ARBA" id="ARBA00012670"/>
    </source>
</evidence>
<dbReference type="GO" id="GO:0000272">
    <property type="term" value="P:polysaccharide catabolic process"/>
    <property type="evidence" value="ECO:0007669"/>
    <property type="project" value="TreeGrafter"/>
</dbReference>
<dbReference type="SUPFAM" id="SSF51011">
    <property type="entry name" value="Glycosyl hydrolase domain"/>
    <property type="match status" value="1"/>
</dbReference>
<feature type="domain" description="Alpha-L-arabinofuranosidase C-terminal" evidence="8">
    <location>
        <begin position="292"/>
        <end position="500"/>
    </location>
</feature>
<dbReference type="SUPFAM" id="SSF51445">
    <property type="entry name" value="(Trans)glycosidases"/>
    <property type="match status" value="1"/>
</dbReference>
<keyword evidence="6" id="KW-0119">Carbohydrate metabolism</keyword>
<dbReference type="Pfam" id="PF22848">
    <property type="entry name" value="ASD1_dom"/>
    <property type="match status" value="1"/>
</dbReference>
<comment type="caution">
    <text evidence="9">The sequence shown here is derived from an EMBL/GenBank/DDBJ whole genome shotgun (WGS) entry which is preliminary data.</text>
</comment>
<dbReference type="InterPro" id="IPR055235">
    <property type="entry name" value="ASD1_cat"/>
</dbReference>
<protein>
    <recommendedName>
        <fullName evidence="4">non-reducing end alpha-L-arabinofuranosidase</fullName>
        <ecNumber evidence="4">3.2.1.55</ecNumber>
    </recommendedName>
</protein>
<dbReference type="Proteomes" id="UP000529310">
    <property type="component" value="Unassembled WGS sequence"/>
</dbReference>
<dbReference type="RefSeq" id="WP_165141210.1">
    <property type="nucleotide sequence ID" value="NZ_CP049255.1"/>
</dbReference>
<evidence type="ECO:0000256" key="2">
    <source>
        <dbReference type="ARBA" id="ARBA00007186"/>
    </source>
</evidence>
<evidence type="ECO:0000313" key="10">
    <source>
        <dbReference type="Proteomes" id="UP000529310"/>
    </source>
</evidence>
<evidence type="ECO:0000256" key="7">
    <source>
        <dbReference type="ARBA" id="ARBA00023295"/>
    </source>
</evidence>
<dbReference type="SMART" id="SM00813">
    <property type="entry name" value="Alpha-L-AF_C"/>
    <property type="match status" value="1"/>
</dbReference>
<comment type="subunit">
    <text evidence="3">Homohexamer; trimer of dimers.</text>
</comment>
<evidence type="ECO:0000256" key="3">
    <source>
        <dbReference type="ARBA" id="ARBA00011165"/>
    </source>
</evidence>
<proteinExistence type="inferred from homology"/>
<keyword evidence="5 9" id="KW-0378">Hydrolase</keyword>
<sequence length="510" mass="55350">MTCTTRITVPLSDVGAQISPRLFGTFVEHMGRCVYDGIYEPGHSEADERGFRRDVLALVRELGATVVRYPGGNFVSGYRWEDGVGPREERPVRLDAAWHSTESNQVGLHEFSEWAAEAGLEVMEAVNLGTRGVAEAADLLEYANHPSGTALSQQRADNGRAEPFGIRLWCLGNEMDGPWQIGHKTADEYGRLAAETARMMRFIDPDIELVAAGSSNHEMPTFGEWERTVLRHTAGLVDHISVHAYYEEAPGDPASFLASGVGLSRYLDDVAAIIDDVRAEFDIESPIGISVDEWNVWNQTRWNEIDKPRVFTGDWPVAPRLIEDDYTVTDAVVVGSLLITLLKHAERVSMANLAQLVNVIAPIRTEPGGPAWRQTTFFPFQLTAAAAHGNVIAVEVESASIATERFGDVDAVDAVATIDGDDIALFFAHRSLDEATTVAVTVPSRLDGLEALVVAAPDGADRHTVNGADDQPVGPASVPVSVEVDDDGVSHLTLTLPPLAWARVTARLVA</sequence>
<dbReference type="EC" id="3.2.1.55" evidence="4"/>
<evidence type="ECO:0000256" key="1">
    <source>
        <dbReference type="ARBA" id="ARBA00001462"/>
    </source>
</evidence>
<dbReference type="GO" id="GO:0046556">
    <property type="term" value="F:alpha-L-arabinofuranosidase activity"/>
    <property type="evidence" value="ECO:0007669"/>
    <property type="project" value="UniProtKB-EC"/>
</dbReference>
<dbReference type="AlphaFoldDB" id="A0A7W4YNN3"/>
<dbReference type="PANTHER" id="PTHR43576">
    <property type="entry name" value="ALPHA-L-ARABINOFURANOSIDASE C-RELATED"/>
    <property type="match status" value="1"/>
</dbReference>
<comment type="similarity">
    <text evidence="2">Belongs to the glycosyl hydrolase 51 family.</text>
</comment>
<evidence type="ECO:0000256" key="5">
    <source>
        <dbReference type="ARBA" id="ARBA00022801"/>
    </source>
</evidence>
<keyword evidence="7 9" id="KW-0326">Glycosidase</keyword>
<evidence type="ECO:0000313" key="9">
    <source>
        <dbReference type="EMBL" id="MBB2975866.1"/>
    </source>
</evidence>
<evidence type="ECO:0000259" key="8">
    <source>
        <dbReference type="SMART" id="SM00813"/>
    </source>
</evidence>
<dbReference type="InterPro" id="IPR013780">
    <property type="entry name" value="Glyco_hydro_b"/>
</dbReference>
<keyword evidence="10" id="KW-1185">Reference proteome</keyword>
<comment type="catalytic activity">
    <reaction evidence="1">
        <text>Hydrolysis of terminal non-reducing alpha-L-arabinofuranoside residues in alpha-L-arabinosides.</text>
        <dbReference type="EC" id="3.2.1.55"/>
    </reaction>
</comment>
<dbReference type="Gene3D" id="2.60.40.1180">
    <property type="entry name" value="Golgi alpha-mannosidase II"/>
    <property type="match status" value="1"/>
</dbReference>
<dbReference type="PANTHER" id="PTHR43576:SF3">
    <property type="entry name" value="ALPHA-L-ARABINOFURANOSIDASE C"/>
    <property type="match status" value="1"/>
</dbReference>
<dbReference type="Gene3D" id="3.20.20.80">
    <property type="entry name" value="Glycosidases"/>
    <property type="match status" value="1"/>
</dbReference>
<organism evidence="9 10">
    <name type="scientific">Microbacterium endophyticum</name>
    <dbReference type="NCBI Taxonomy" id="1526412"/>
    <lineage>
        <taxon>Bacteria</taxon>
        <taxon>Bacillati</taxon>
        <taxon>Actinomycetota</taxon>
        <taxon>Actinomycetes</taxon>
        <taxon>Micrococcales</taxon>
        <taxon>Microbacteriaceae</taxon>
        <taxon>Microbacterium</taxon>
    </lineage>
</organism>
<gene>
    <name evidence="9" type="ORF">FHX49_001433</name>
</gene>
<name>A0A7W4YNN3_9MICO</name>
<dbReference type="EMBL" id="JACHWQ010000003">
    <property type="protein sequence ID" value="MBB2975866.1"/>
    <property type="molecule type" value="Genomic_DNA"/>
</dbReference>
<evidence type="ECO:0000256" key="6">
    <source>
        <dbReference type="ARBA" id="ARBA00023277"/>
    </source>
</evidence>
<dbReference type="Pfam" id="PF06964">
    <property type="entry name" value="Alpha-L-AF_C"/>
    <property type="match status" value="1"/>
</dbReference>
<dbReference type="InterPro" id="IPR010720">
    <property type="entry name" value="Alpha-L-AF_C"/>
</dbReference>